<protein>
    <submittedName>
        <fullName evidence="1">Uncharacterized protein</fullName>
    </submittedName>
</protein>
<organism evidence="1 2">
    <name type="scientific">Malonomonas rubra DSM 5091</name>
    <dbReference type="NCBI Taxonomy" id="1122189"/>
    <lineage>
        <taxon>Bacteria</taxon>
        <taxon>Pseudomonadati</taxon>
        <taxon>Thermodesulfobacteriota</taxon>
        <taxon>Desulfuromonadia</taxon>
        <taxon>Desulfuromonadales</taxon>
        <taxon>Geopsychrobacteraceae</taxon>
        <taxon>Malonomonas</taxon>
    </lineage>
</organism>
<dbReference type="OrthoDB" id="5388326at2"/>
<reference evidence="1 2" key="1">
    <citation type="submission" date="2016-11" db="EMBL/GenBank/DDBJ databases">
        <authorList>
            <person name="Jaros S."/>
            <person name="Januszkiewicz K."/>
            <person name="Wedrychowicz H."/>
        </authorList>
    </citation>
    <scope>NUCLEOTIDE SEQUENCE [LARGE SCALE GENOMIC DNA]</scope>
    <source>
        <strain evidence="1 2">DSM 5091</strain>
    </source>
</reference>
<sequence>MLQENPFERWRLLPLNQVAALKLREAGETPDAERLPVFQLMVWGLLNGVTPTHRRTAQELQRLQYQNPAEAFTYLTSNIPGGLPELHRKLLKLAPKAAASELLDILDMRLKADPRNPYAW</sequence>
<evidence type="ECO:0000313" key="2">
    <source>
        <dbReference type="Proteomes" id="UP000184171"/>
    </source>
</evidence>
<dbReference type="AlphaFoldDB" id="A0A1M6IQ76"/>
<evidence type="ECO:0000313" key="1">
    <source>
        <dbReference type="EMBL" id="SHJ36499.1"/>
    </source>
</evidence>
<dbReference type="RefSeq" id="WP_072908775.1">
    <property type="nucleotide sequence ID" value="NZ_FQZT01000007.1"/>
</dbReference>
<keyword evidence="2" id="KW-1185">Reference proteome</keyword>
<dbReference type="EMBL" id="FQZT01000007">
    <property type="protein sequence ID" value="SHJ36499.1"/>
    <property type="molecule type" value="Genomic_DNA"/>
</dbReference>
<accession>A0A1M6IQ76</accession>
<proteinExistence type="predicted"/>
<gene>
    <name evidence="1" type="ORF">SAMN02745165_02199</name>
</gene>
<name>A0A1M6IQ76_MALRU</name>
<dbReference type="Proteomes" id="UP000184171">
    <property type="component" value="Unassembled WGS sequence"/>
</dbReference>